<sequence>MTTVTSKSEMEKAKKIHFTSIILFSINIAIFFIFLSLTIINVFASSIFVLVLTTIFNLIFLGTAITTLVFGIFGTIYAFKFNQTTPAVLYIIGLVILPIVGLIGAILAYKKIKNENTQKTENLL</sequence>
<proteinExistence type="predicted"/>
<organism evidence="2 3">
    <name type="scientific">Metamycoplasma gateae</name>
    <dbReference type="NCBI Taxonomy" id="35769"/>
    <lineage>
        <taxon>Bacteria</taxon>
        <taxon>Bacillati</taxon>
        <taxon>Mycoplasmatota</taxon>
        <taxon>Mycoplasmoidales</taxon>
        <taxon>Metamycoplasmataceae</taxon>
        <taxon>Metamycoplasma</taxon>
    </lineage>
</organism>
<keyword evidence="3" id="KW-1185">Reference proteome</keyword>
<keyword evidence="1" id="KW-0812">Transmembrane</keyword>
<evidence type="ECO:0008006" key="4">
    <source>
        <dbReference type="Google" id="ProtNLM"/>
    </source>
</evidence>
<feature type="transmembrane region" description="Helical" evidence="1">
    <location>
        <begin position="16"/>
        <end position="40"/>
    </location>
</feature>
<dbReference type="Proteomes" id="UP001431935">
    <property type="component" value="Chromosome"/>
</dbReference>
<keyword evidence="1" id="KW-1133">Transmembrane helix</keyword>
<feature type="transmembrane region" description="Helical" evidence="1">
    <location>
        <begin position="47"/>
        <end position="76"/>
    </location>
</feature>
<accession>A0ABZ2AHA3</accession>
<reference evidence="2" key="1">
    <citation type="submission" date="2024-01" db="EMBL/GenBank/DDBJ databases">
        <title>Complete genome sequence of Mycoplasma gateae strain 3700.</title>
        <authorList>
            <person name="Spergser J."/>
        </authorList>
    </citation>
    <scope>NUCLEOTIDE SEQUENCE [LARGE SCALE GENOMIC DNA]</scope>
    <source>
        <strain evidence="2">3700</strain>
    </source>
</reference>
<evidence type="ECO:0000256" key="1">
    <source>
        <dbReference type="SAM" id="Phobius"/>
    </source>
</evidence>
<gene>
    <name evidence="2" type="ORF">V2E26_02370</name>
</gene>
<feature type="transmembrane region" description="Helical" evidence="1">
    <location>
        <begin position="88"/>
        <end position="109"/>
    </location>
</feature>
<dbReference type="EMBL" id="CP143578">
    <property type="protein sequence ID" value="WVN21238.1"/>
    <property type="molecule type" value="Genomic_DNA"/>
</dbReference>
<evidence type="ECO:0000313" key="2">
    <source>
        <dbReference type="EMBL" id="WVN21238.1"/>
    </source>
</evidence>
<name>A0ABZ2AHA3_9BACT</name>
<dbReference type="RefSeq" id="WP_330463278.1">
    <property type="nucleotide sequence ID" value="NZ_CP143578.1"/>
</dbReference>
<keyword evidence="1" id="KW-0472">Membrane</keyword>
<protein>
    <recommendedName>
        <fullName evidence="4">Multipass membrane protein</fullName>
    </recommendedName>
</protein>
<evidence type="ECO:0000313" key="3">
    <source>
        <dbReference type="Proteomes" id="UP001431935"/>
    </source>
</evidence>